<proteinExistence type="predicted"/>
<dbReference type="Proteomes" id="UP000479710">
    <property type="component" value="Unassembled WGS sequence"/>
</dbReference>
<name>A0A6G1CQ92_9ORYZ</name>
<evidence type="ECO:0000256" key="1">
    <source>
        <dbReference type="SAM" id="MobiDB-lite"/>
    </source>
</evidence>
<reference evidence="2 3" key="1">
    <citation type="submission" date="2019-11" db="EMBL/GenBank/DDBJ databases">
        <title>Whole genome sequence of Oryza granulata.</title>
        <authorList>
            <person name="Li W."/>
        </authorList>
    </citation>
    <scope>NUCLEOTIDE SEQUENCE [LARGE SCALE GENOMIC DNA]</scope>
    <source>
        <strain evidence="3">cv. Menghai</strain>
        <tissue evidence="2">Leaf</tissue>
    </source>
</reference>
<evidence type="ECO:0000313" key="2">
    <source>
        <dbReference type="EMBL" id="KAF0902648.1"/>
    </source>
</evidence>
<dbReference type="EMBL" id="SPHZ02000008">
    <property type="protein sequence ID" value="KAF0902648.1"/>
    <property type="molecule type" value="Genomic_DNA"/>
</dbReference>
<gene>
    <name evidence="2" type="ORF">E2562_018277</name>
</gene>
<protein>
    <submittedName>
        <fullName evidence="2">Uncharacterized protein</fullName>
    </submittedName>
</protein>
<feature type="region of interest" description="Disordered" evidence="1">
    <location>
        <begin position="17"/>
        <end position="44"/>
    </location>
</feature>
<organism evidence="2 3">
    <name type="scientific">Oryza meyeriana var. granulata</name>
    <dbReference type="NCBI Taxonomy" id="110450"/>
    <lineage>
        <taxon>Eukaryota</taxon>
        <taxon>Viridiplantae</taxon>
        <taxon>Streptophyta</taxon>
        <taxon>Embryophyta</taxon>
        <taxon>Tracheophyta</taxon>
        <taxon>Spermatophyta</taxon>
        <taxon>Magnoliopsida</taxon>
        <taxon>Liliopsida</taxon>
        <taxon>Poales</taxon>
        <taxon>Poaceae</taxon>
        <taxon>BOP clade</taxon>
        <taxon>Oryzoideae</taxon>
        <taxon>Oryzeae</taxon>
        <taxon>Oryzinae</taxon>
        <taxon>Oryza</taxon>
        <taxon>Oryza meyeriana</taxon>
    </lineage>
</organism>
<accession>A0A6G1CQ92</accession>
<keyword evidence="3" id="KW-1185">Reference proteome</keyword>
<comment type="caution">
    <text evidence="2">The sequence shown here is derived from an EMBL/GenBank/DDBJ whole genome shotgun (WGS) entry which is preliminary data.</text>
</comment>
<dbReference type="AlphaFoldDB" id="A0A6G1CQ92"/>
<evidence type="ECO:0000313" key="3">
    <source>
        <dbReference type="Proteomes" id="UP000479710"/>
    </source>
</evidence>
<sequence>MSSHQQRPYMVVAVVSAADDNNGHGDHPPSGRGCPCRAASPPSPPYDPACKAFDAVCAGLI</sequence>